<evidence type="ECO:0000313" key="1">
    <source>
        <dbReference type="EMBL" id="KIJ12741.1"/>
    </source>
</evidence>
<dbReference type="Proteomes" id="UP000053647">
    <property type="component" value="Unassembled WGS sequence"/>
</dbReference>
<dbReference type="HOGENOM" id="CLU_1349316_0_0_1"/>
<organism evidence="1 2">
    <name type="scientific">Paxillus involutus ATCC 200175</name>
    <dbReference type="NCBI Taxonomy" id="664439"/>
    <lineage>
        <taxon>Eukaryota</taxon>
        <taxon>Fungi</taxon>
        <taxon>Dikarya</taxon>
        <taxon>Basidiomycota</taxon>
        <taxon>Agaricomycotina</taxon>
        <taxon>Agaricomycetes</taxon>
        <taxon>Agaricomycetidae</taxon>
        <taxon>Boletales</taxon>
        <taxon>Paxilineae</taxon>
        <taxon>Paxillaceae</taxon>
        <taxon>Paxillus</taxon>
    </lineage>
</organism>
<gene>
    <name evidence="1" type="ORF">PAXINDRAFT_14504</name>
</gene>
<protein>
    <submittedName>
        <fullName evidence="1">Uncharacterized protein</fullName>
    </submittedName>
</protein>
<dbReference type="Gene3D" id="1.25.40.20">
    <property type="entry name" value="Ankyrin repeat-containing domain"/>
    <property type="match status" value="1"/>
</dbReference>
<dbReference type="AlphaFoldDB" id="A0A0C9TZN9"/>
<evidence type="ECO:0000313" key="2">
    <source>
        <dbReference type="Proteomes" id="UP000053647"/>
    </source>
</evidence>
<dbReference type="OrthoDB" id="10532157at2759"/>
<name>A0A0C9TZN9_PAXIN</name>
<dbReference type="SUPFAM" id="SSF48403">
    <property type="entry name" value="Ankyrin repeat"/>
    <property type="match status" value="1"/>
</dbReference>
<accession>A0A0C9TZN9</accession>
<proteinExistence type="predicted"/>
<dbReference type="Pfam" id="PF00023">
    <property type="entry name" value="Ank"/>
    <property type="match status" value="1"/>
</dbReference>
<dbReference type="EMBL" id="KN819360">
    <property type="protein sequence ID" value="KIJ12741.1"/>
    <property type="molecule type" value="Genomic_DNA"/>
</dbReference>
<reference evidence="1 2" key="1">
    <citation type="submission" date="2014-06" db="EMBL/GenBank/DDBJ databases">
        <authorList>
            <consortium name="DOE Joint Genome Institute"/>
            <person name="Kuo A."/>
            <person name="Kohler A."/>
            <person name="Nagy L.G."/>
            <person name="Floudas D."/>
            <person name="Copeland A."/>
            <person name="Barry K.W."/>
            <person name="Cichocki N."/>
            <person name="Veneault-Fourrey C."/>
            <person name="LaButti K."/>
            <person name="Lindquist E.A."/>
            <person name="Lipzen A."/>
            <person name="Lundell T."/>
            <person name="Morin E."/>
            <person name="Murat C."/>
            <person name="Sun H."/>
            <person name="Tunlid A."/>
            <person name="Henrissat B."/>
            <person name="Grigoriev I.V."/>
            <person name="Hibbett D.S."/>
            <person name="Martin F."/>
            <person name="Nordberg H.P."/>
            <person name="Cantor M.N."/>
            <person name="Hua S.X."/>
        </authorList>
    </citation>
    <scope>NUCLEOTIDE SEQUENCE [LARGE SCALE GENOMIC DNA]</scope>
    <source>
        <strain evidence="1 2">ATCC 200175</strain>
    </source>
</reference>
<sequence>MVVTQIPRVPASACVPQLCLAQCESLDVRRQVIRYFTLQRLRLLNVSPLFLKEGLIPWCINPSDYLISECDLFKILDFSHYGLQRFLKDGEPALSAAGRVRQGDLYALLACPDIYMHRGTGRVRPFEYSHTALVPYIDLVTVASIMCIDMVELLLQKGADVNVQGEHSNTCLHLARSRGRGKRAGILFFLRELDAGNAQASFF</sequence>
<dbReference type="InterPro" id="IPR002110">
    <property type="entry name" value="Ankyrin_rpt"/>
</dbReference>
<dbReference type="InterPro" id="IPR036770">
    <property type="entry name" value="Ankyrin_rpt-contain_sf"/>
</dbReference>
<reference evidence="2" key="2">
    <citation type="submission" date="2015-01" db="EMBL/GenBank/DDBJ databases">
        <title>Evolutionary Origins and Diversification of the Mycorrhizal Mutualists.</title>
        <authorList>
            <consortium name="DOE Joint Genome Institute"/>
            <consortium name="Mycorrhizal Genomics Consortium"/>
            <person name="Kohler A."/>
            <person name="Kuo A."/>
            <person name="Nagy L.G."/>
            <person name="Floudas D."/>
            <person name="Copeland A."/>
            <person name="Barry K.W."/>
            <person name="Cichocki N."/>
            <person name="Veneault-Fourrey C."/>
            <person name="LaButti K."/>
            <person name="Lindquist E.A."/>
            <person name="Lipzen A."/>
            <person name="Lundell T."/>
            <person name="Morin E."/>
            <person name="Murat C."/>
            <person name="Riley R."/>
            <person name="Ohm R."/>
            <person name="Sun H."/>
            <person name="Tunlid A."/>
            <person name="Henrissat B."/>
            <person name="Grigoriev I.V."/>
            <person name="Hibbett D.S."/>
            <person name="Martin F."/>
        </authorList>
    </citation>
    <scope>NUCLEOTIDE SEQUENCE [LARGE SCALE GENOMIC DNA]</scope>
    <source>
        <strain evidence="2">ATCC 200175</strain>
    </source>
</reference>
<keyword evidence="2" id="KW-1185">Reference proteome</keyword>